<dbReference type="Proteomes" id="UP000279259">
    <property type="component" value="Unassembled WGS sequence"/>
</dbReference>
<reference evidence="1 2" key="1">
    <citation type="submission" date="2018-11" db="EMBL/GenBank/DDBJ databases">
        <title>Genome sequence of Saitozyma podzolica DSM 27192.</title>
        <authorList>
            <person name="Aliyu H."/>
            <person name="Gorte O."/>
            <person name="Ochsenreither K."/>
        </authorList>
    </citation>
    <scope>NUCLEOTIDE SEQUENCE [LARGE SCALE GENOMIC DNA]</scope>
    <source>
        <strain evidence="1 2">DSM 27192</strain>
    </source>
</reference>
<comment type="caution">
    <text evidence="1">The sequence shown here is derived from an EMBL/GenBank/DDBJ whole genome shotgun (WGS) entry which is preliminary data.</text>
</comment>
<keyword evidence="2" id="KW-1185">Reference proteome</keyword>
<dbReference type="EMBL" id="RSCD01000026">
    <property type="protein sequence ID" value="RSH82802.1"/>
    <property type="molecule type" value="Genomic_DNA"/>
</dbReference>
<proteinExistence type="predicted"/>
<organism evidence="1 2">
    <name type="scientific">Saitozyma podzolica</name>
    <dbReference type="NCBI Taxonomy" id="1890683"/>
    <lineage>
        <taxon>Eukaryota</taxon>
        <taxon>Fungi</taxon>
        <taxon>Dikarya</taxon>
        <taxon>Basidiomycota</taxon>
        <taxon>Agaricomycotina</taxon>
        <taxon>Tremellomycetes</taxon>
        <taxon>Tremellales</taxon>
        <taxon>Trimorphomycetaceae</taxon>
        <taxon>Saitozyma</taxon>
    </lineage>
</organism>
<name>A0A427XVE2_9TREE</name>
<dbReference type="AlphaFoldDB" id="A0A427XVE2"/>
<gene>
    <name evidence="1" type="ORF">EHS25_005792</name>
</gene>
<evidence type="ECO:0000313" key="2">
    <source>
        <dbReference type="Proteomes" id="UP000279259"/>
    </source>
</evidence>
<sequence length="314" mass="33377">MRGNNTVELQWYCSIAEVLIMEQWDVASDWLSKPPKSVQRCGMNGYPTDPANADVSLTALTSYPWLIPTNATSWPAGGVLSCSEICTGGNISLSVPSGMSIQDSVTGNWTVGPALQSVERACQSGPYNFSIATNGSTLANCMLSGYASANDTVRTFDLAPSSPWATTNISVWTNTSPLNITCWTPTTQPLNCSSANTNSSTGGVTVNMIAGNSTLMVFERGYEANGTTWVPVQLTGYNTGSMNRLYGQQPASINASVWATGADISTTPAIANLMCLLSGYPAGGETPTVMFINTPPHWSLLQEYGDMYMDCTTS</sequence>
<accession>A0A427XVE2</accession>
<dbReference type="OrthoDB" id="10358999at2759"/>
<evidence type="ECO:0000313" key="1">
    <source>
        <dbReference type="EMBL" id="RSH82802.1"/>
    </source>
</evidence>
<protein>
    <submittedName>
        <fullName evidence="1">Uncharacterized protein</fullName>
    </submittedName>
</protein>